<feature type="binding site" evidence="5">
    <location>
        <position position="129"/>
    </location>
    <ligand>
        <name>AMP</name>
        <dbReference type="ChEBI" id="CHEBI:456215"/>
    </ligand>
</feature>
<keyword evidence="5 7" id="KW-0067">ATP-binding</keyword>
<feature type="binding site" evidence="5">
    <location>
        <position position="166"/>
    </location>
    <ligand>
        <name>ATP</name>
        <dbReference type="ChEBI" id="CHEBI:30616"/>
    </ligand>
</feature>
<dbReference type="NCBIfam" id="NF011100">
    <property type="entry name" value="PRK14527.1"/>
    <property type="match status" value="1"/>
</dbReference>
<feature type="binding site" evidence="5">
    <location>
        <begin position="85"/>
        <end position="88"/>
    </location>
    <ligand>
        <name>AMP</name>
        <dbReference type="ChEBI" id="CHEBI:456215"/>
    </ligand>
</feature>
<evidence type="ECO:0000256" key="7">
    <source>
        <dbReference type="RuleBase" id="RU003331"/>
    </source>
</evidence>
<feature type="binding site" evidence="5">
    <location>
        <position position="31"/>
    </location>
    <ligand>
        <name>AMP</name>
        <dbReference type="ChEBI" id="CHEBI:456215"/>
    </ligand>
</feature>
<dbReference type="PRINTS" id="PR00094">
    <property type="entry name" value="ADENYLTKNASE"/>
</dbReference>
<organism evidence="8 9">
    <name type="scientific">Pseudonocardia alaniniphila</name>
    <dbReference type="NCBI Taxonomy" id="75291"/>
    <lineage>
        <taxon>Bacteria</taxon>
        <taxon>Bacillati</taxon>
        <taxon>Actinomycetota</taxon>
        <taxon>Actinomycetes</taxon>
        <taxon>Pseudonocardiales</taxon>
        <taxon>Pseudonocardiaceae</taxon>
        <taxon>Pseudonocardia</taxon>
    </lineage>
</organism>
<comment type="subunit">
    <text evidence="5 7">Monomer.</text>
</comment>
<dbReference type="SUPFAM" id="SSF52540">
    <property type="entry name" value="P-loop containing nucleoside triphosphate hydrolases"/>
    <property type="match status" value="1"/>
</dbReference>
<comment type="function">
    <text evidence="5">Catalyzes the reversible transfer of the terminal phosphate group between ATP and AMP. Plays an important role in cellular energy homeostasis and in adenine nucleotide metabolism.</text>
</comment>
<sequence length="182" mass="20368">MRLVLVGPPGAGKGTQAVRLAERLDVPHISTGDLFRANLKDETELGREAKRYMDAGDLVPDEVTVAMVRERLTHDDAAKGFILDGFPRTRSQARSLGELLSERGEDLDAVVEFQVPEDELVRRLMGRGRDDDTEDVIRRRQQVYRSETAPLLDHYSDRLVSVDAVGSVEEITDRVAQALRTQ</sequence>
<name>A0ABS9TF89_9PSEU</name>
<evidence type="ECO:0000256" key="2">
    <source>
        <dbReference type="ARBA" id="ARBA00022727"/>
    </source>
</evidence>
<dbReference type="InterPro" id="IPR006259">
    <property type="entry name" value="Adenyl_kin_sub"/>
</dbReference>
<accession>A0ABS9TF89</accession>
<evidence type="ECO:0000256" key="3">
    <source>
        <dbReference type="ARBA" id="ARBA00022741"/>
    </source>
</evidence>
<comment type="domain">
    <text evidence="5">Consists of three domains, a large central CORE domain and two small peripheral domains, NMPbind and LID, which undergo movements during catalysis. The LID domain closes over the site of phosphoryl transfer upon ATP binding. Assembling and dissambling the active center during each catalytic cycle provides an effective means to prevent ATP hydrolysis.</text>
</comment>
<dbReference type="Proteomes" id="UP001299970">
    <property type="component" value="Unassembled WGS sequence"/>
</dbReference>
<dbReference type="Pfam" id="PF00406">
    <property type="entry name" value="ADK"/>
    <property type="match status" value="1"/>
</dbReference>
<proteinExistence type="inferred from homology"/>
<dbReference type="PANTHER" id="PTHR23359">
    <property type="entry name" value="NUCLEOTIDE KINASE"/>
    <property type="match status" value="1"/>
</dbReference>
<keyword evidence="2 5" id="KW-0545">Nucleotide biosynthesis</keyword>
<dbReference type="InterPro" id="IPR000850">
    <property type="entry name" value="Adenylat/UMP-CMP_kin"/>
</dbReference>
<dbReference type="NCBIfam" id="NF011101">
    <property type="entry name" value="PRK14528.1"/>
    <property type="match status" value="1"/>
</dbReference>
<protein>
    <recommendedName>
        <fullName evidence="5 7">Adenylate kinase</fullName>
        <shortName evidence="5">AK</shortName>
        <ecNumber evidence="5 7">2.7.4.3</ecNumber>
    </recommendedName>
    <alternativeName>
        <fullName evidence="5">ATP-AMP transphosphorylase</fullName>
    </alternativeName>
    <alternativeName>
        <fullName evidence="5">ATP:AMP phosphotransferase</fullName>
    </alternativeName>
    <alternativeName>
        <fullName evidence="5">Adenylate monophosphate kinase</fullName>
    </alternativeName>
</protein>
<feature type="binding site" evidence="5">
    <location>
        <begin position="10"/>
        <end position="15"/>
    </location>
    <ligand>
        <name>ATP</name>
        <dbReference type="ChEBI" id="CHEBI:30616"/>
    </ligand>
</feature>
<evidence type="ECO:0000256" key="5">
    <source>
        <dbReference type="HAMAP-Rule" id="MF_00235"/>
    </source>
</evidence>
<feature type="binding site" evidence="5">
    <location>
        <position position="127"/>
    </location>
    <ligand>
        <name>ATP</name>
        <dbReference type="ChEBI" id="CHEBI:30616"/>
    </ligand>
</feature>
<comment type="subcellular location">
    <subcellularLocation>
        <location evidence="5 7">Cytoplasm</location>
    </subcellularLocation>
</comment>
<comment type="similarity">
    <text evidence="5 6">Belongs to the adenylate kinase family.</text>
</comment>
<dbReference type="HAMAP" id="MF_00235">
    <property type="entry name" value="Adenylate_kinase_Adk"/>
    <property type="match status" value="1"/>
</dbReference>
<comment type="caution">
    <text evidence="5">Lacks conserved residue(s) required for the propagation of feature annotation.</text>
</comment>
<feature type="region of interest" description="NMP" evidence="5">
    <location>
        <begin position="30"/>
        <end position="59"/>
    </location>
</feature>
<keyword evidence="4 5" id="KW-0418">Kinase</keyword>
<dbReference type="EC" id="2.7.4.3" evidence="5 7"/>
<dbReference type="RefSeq" id="WP_241037463.1">
    <property type="nucleotide sequence ID" value="NZ_BAAAJF010000015.1"/>
</dbReference>
<dbReference type="NCBIfam" id="NF011105">
    <property type="entry name" value="PRK14532.1"/>
    <property type="match status" value="1"/>
</dbReference>
<evidence type="ECO:0000256" key="6">
    <source>
        <dbReference type="RuleBase" id="RU003330"/>
    </source>
</evidence>
<keyword evidence="5" id="KW-0963">Cytoplasm</keyword>
<evidence type="ECO:0000313" key="8">
    <source>
        <dbReference type="EMBL" id="MCH6167206.1"/>
    </source>
</evidence>
<feature type="binding site" evidence="5">
    <location>
        <position position="140"/>
    </location>
    <ligand>
        <name>AMP</name>
        <dbReference type="ChEBI" id="CHEBI:456215"/>
    </ligand>
</feature>
<dbReference type="NCBIfam" id="NF001381">
    <property type="entry name" value="PRK00279.1-3"/>
    <property type="match status" value="1"/>
</dbReference>
<evidence type="ECO:0000256" key="4">
    <source>
        <dbReference type="ARBA" id="ARBA00022777"/>
    </source>
</evidence>
<dbReference type="InterPro" id="IPR033690">
    <property type="entry name" value="Adenylat_kinase_CS"/>
</dbReference>
<evidence type="ECO:0000256" key="1">
    <source>
        <dbReference type="ARBA" id="ARBA00022679"/>
    </source>
</evidence>
<feature type="binding site" evidence="5">
    <location>
        <begin position="57"/>
        <end position="59"/>
    </location>
    <ligand>
        <name>AMP</name>
        <dbReference type="ChEBI" id="CHEBI:456215"/>
    </ligand>
</feature>
<dbReference type="InterPro" id="IPR027417">
    <property type="entry name" value="P-loop_NTPase"/>
</dbReference>
<dbReference type="Gene3D" id="3.40.50.300">
    <property type="entry name" value="P-loop containing nucleotide triphosphate hydrolases"/>
    <property type="match status" value="1"/>
</dbReference>
<keyword evidence="3 5" id="KW-0547">Nucleotide-binding</keyword>
<keyword evidence="1 5" id="KW-0808">Transferase</keyword>
<comment type="pathway">
    <text evidence="5">Purine metabolism; AMP biosynthesis via salvage pathway; AMP from ADP: step 1/1.</text>
</comment>
<comment type="catalytic activity">
    <reaction evidence="5 7">
        <text>AMP + ATP = 2 ADP</text>
        <dbReference type="Rhea" id="RHEA:12973"/>
        <dbReference type="ChEBI" id="CHEBI:30616"/>
        <dbReference type="ChEBI" id="CHEBI:456215"/>
        <dbReference type="ChEBI" id="CHEBI:456216"/>
        <dbReference type="EC" id="2.7.4.3"/>
    </reaction>
</comment>
<dbReference type="EMBL" id="JAKXMK010000012">
    <property type="protein sequence ID" value="MCH6167206.1"/>
    <property type="molecule type" value="Genomic_DNA"/>
</dbReference>
<gene>
    <name evidence="5" type="primary">adk</name>
    <name evidence="8" type="ORF">MMF94_16105</name>
</gene>
<comment type="caution">
    <text evidence="8">The sequence shown here is derived from an EMBL/GenBank/DDBJ whole genome shotgun (WGS) entry which is preliminary data.</text>
</comment>
<dbReference type="NCBIfam" id="TIGR01351">
    <property type="entry name" value="adk"/>
    <property type="match status" value="1"/>
</dbReference>
<dbReference type="GO" id="GO:0004017">
    <property type="term" value="F:AMP kinase activity"/>
    <property type="evidence" value="ECO:0007669"/>
    <property type="project" value="UniProtKB-EC"/>
</dbReference>
<reference evidence="8 9" key="1">
    <citation type="submission" date="2022-03" db="EMBL/GenBank/DDBJ databases">
        <title>Pseudonocardia alaer sp. nov., a novel actinomycete isolated from reed forest soil.</title>
        <authorList>
            <person name="Wang L."/>
        </authorList>
    </citation>
    <scope>NUCLEOTIDE SEQUENCE [LARGE SCALE GENOMIC DNA]</scope>
    <source>
        <strain evidence="8 9">Y-16303</strain>
    </source>
</reference>
<feature type="binding site" evidence="5">
    <location>
        <position position="36"/>
    </location>
    <ligand>
        <name>AMP</name>
        <dbReference type="ChEBI" id="CHEBI:456215"/>
    </ligand>
</feature>
<evidence type="ECO:0000313" key="9">
    <source>
        <dbReference type="Proteomes" id="UP001299970"/>
    </source>
</evidence>
<feature type="binding site" evidence="5">
    <location>
        <position position="92"/>
    </location>
    <ligand>
        <name>AMP</name>
        <dbReference type="ChEBI" id="CHEBI:456215"/>
    </ligand>
</feature>
<dbReference type="NCBIfam" id="NF011104">
    <property type="entry name" value="PRK14531.1"/>
    <property type="match status" value="1"/>
</dbReference>
<dbReference type="PROSITE" id="PS00113">
    <property type="entry name" value="ADENYLATE_KINASE"/>
    <property type="match status" value="1"/>
</dbReference>
<dbReference type="CDD" id="cd01428">
    <property type="entry name" value="ADK"/>
    <property type="match status" value="1"/>
</dbReference>
<keyword evidence="9" id="KW-1185">Reference proteome</keyword>